<evidence type="ECO:0000256" key="1">
    <source>
        <dbReference type="SAM" id="Phobius"/>
    </source>
</evidence>
<reference evidence="2 3" key="1">
    <citation type="journal article" date="2024" name="J Genomics">
        <title>Draft genome sequencing and assembly of Favolaschia claudopus CIRM-BRFM 2984 isolated from oak limbs.</title>
        <authorList>
            <person name="Navarro D."/>
            <person name="Drula E."/>
            <person name="Chaduli D."/>
            <person name="Cazenave R."/>
            <person name="Ahrendt S."/>
            <person name="Wang J."/>
            <person name="Lipzen A."/>
            <person name="Daum C."/>
            <person name="Barry K."/>
            <person name="Grigoriev I.V."/>
            <person name="Favel A."/>
            <person name="Rosso M.N."/>
            <person name="Martin F."/>
        </authorList>
    </citation>
    <scope>NUCLEOTIDE SEQUENCE [LARGE SCALE GENOMIC DNA]</scope>
    <source>
        <strain evidence="2 3">CIRM-BRFM 2984</strain>
    </source>
</reference>
<feature type="transmembrane region" description="Helical" evidence="1">
    <location>
        <begin position="61"/>
        <end position="82"/>
    </location>
</feature>
<dbReference type="EMBL" id="JAWWNJ010000171">
    <property type="protein sequence ID" value="KAK6977156.1"/>
    <property type="molecule type" value="Genomic_DNA"/>
</dbReference>
<evidence type="ECO:0000313" key="2">
    <source>
        <dbReference type="EMBL" id="KAK6977156.1"/>
    </source>
</evidence>
<keyword evidence="1" id="KW-0472">Membrane</keyword>
<organism evidence="2 3">
    <name type="scientific">Favolaschia claudopus</name>
    <dbReference type="NCBI Taxonomy" id="2862362"/>
    <lineage>
        <taxon>Eukaryota</taxon>
        <taxon>Fungi</taxon>
        <taxon>Dikarya</taxon>
        <taxon>Basidiomycota</taxon>
        <taxon>Agaricomycotina</taxon>
        <taxon>Agaricomycetes</taxon>
        <taxon>Agaricomycetidae</taxon>
        <taxon>Agaricales</taxon>
        <taxon>Marasmiineae</taxon>
        <taxon>Mycenaceae</taxon>
        <taxon>Favolaschia</taxon>
    </lineage>
</organism>
<name>A0AAV9ZAC0_9AGAR</name>
<sequence>MKHWLHEPTSWLSVPFFDPLIRVWNVRILILLSSGTIWVMFHPDSDVPSVHARQDSIPAQIILAGLILLHHLFILLPSSWTISALFDLYWVFWEIGLALYLIILIPRRAGIDSC</sequence>
<keyword evidence="1" id="KW-0812">Transmembrane</keyword>
<keyword evidence="3" id="KW-1185">Reference proteome</keyword>
<feature type="transmembrane region" description="Helical" evidence="1">
    <location>
        <begin position="20"/>
        <end position="41"/>
    </location>
</feature>
<dbReference type="Proteomes" id="UP001362999">
    <property type="component" value="Unassembled WGS sequence"/>
</dbReference>
<accession>A0AAV9ZAC0</accession>
<feature type="transmembrane region" description="Helical" evidence="1">
    <location>
        <begin position="88"/>
        <end position="105"/>
    </location>
</feature>
<evidence type="ECO:0000313" key="3">
    <source>
        <dbReference type="Proteomes" id="UP001362999"/>
    </source>
</evidence>
<dbReference type="AlphaFoldDB" id="A0AAV9ZAC0"/>
<keyword evidence="1" id="KW-1133">Transmembrane helix</keyword>
<gene>
    <name evidence="2" type="ORF">R3P38DRAFT_550706</name>
</gene>
<comment type="caution">
    <text evidence="2">The sequence shown here is derived from an EMBL/GenBank/DDBJ whole genome shotgun (WGS) entry which is preliminary data.</text>
</comment>
<proteinExistence type="predicted"/>
<protein>
    <submittedName>
        <fullName evidence="2">Uncharacterized protein</fullName>
    </submittedName>
</protein>